<evidence type="ECO:0000313" key="2">
    <source>
        <dbReference type="Proteomes" id="UP001589589"/>
    </source>
</evidence>
<accession>A0ABV5FRJ4</accession>
<organism evidence="1 2">
    <name type="scientific">Flavobacterium branchiarum</name>
    <dbReference type="NCBI Taxonomy" id="1114870"/>
    <lineage>
        <taxon>Bacteria</taxon>
        <taxon>Pseudomonadati</taxon>
        <taxon>Bacteroidota</taxon>
        <taxon>Flavobacteriia</taxon>
        <taxon>Flavobacteriales</taxon>
        <taxon>Flavobacteriaceae</taxon>
        <taxon>Flavobacterium</taxon>
    </lineage>
</organism>
<sequence>MKYSLLMLLVLTFNSCMKVDCNRLAEKRKNDEFLVVVYNKPNTGTYRFNISGIDPISGEKREYKTNNGWYEYNSHISIGDTIIKRKGELIFNIHKKDTVLTFPWKCEGKIYK</sequence>
<evidence type="ECO:0000313" key="1">
    <source>
        <dbReference type="EMBL" id="MFB9066148.1"/>
    </source>
</evidence>
<comment type="caution">
    <text evidence="1">The sequence shown here is derived from an EMBL/GenBank/DDBJ whole genome shotgun (WGS) entry which is preliminary data.</text>
</comment>
<evidence type="ECO:0008006" key="3">
    <source>
        <dbReference type="Google" id="ProtNLM"/>
    </source>
</evidence>
<dbReference type="EMBL" id="JBHMEX010000061">
    <property type="protein sequence ID" value="MFB9066148.1"/>
    <property type="molecule type" value="Genomic_DNA"/>
</dbReference>
<gene>
    <name evidence="1" type="ORF">ACFFUQ_19205</name>
</gene>
<protein>
    <recommendedName>
        <fullName evidence="3">Lipoprotein</fullName>
    </recommendedName>
</protein>
<reference evidence="1 2" key="1">
    <citation type="submission" date="2024-09" db="EMBL/GenBank/DDBJ databases">
        <authorList>
            <person name="Sun Q."/>
            <person name="Mori K."/>
        </authorList>
    </citation>
    <scope>NUCLEOTIDE SEQUENCE [LARGE SCALE GENOMIC DNA]</scope>
    <source>
        <strain evidence="1 2">CECT 7908</strain>
    </source>
</reference>
<name>A0ABV5FRJ4_9FLAO</name>
<dbReference type="Proteomes" id="UP001589589">
    <property type="component" value="Unassembled WGS sequence"/>
</dbReference>
<dbReference type="RefSeq" id="WP_290263202.1">
    <property type="nucleotide sequence ID" value="NZ_JAUFQQ010000003.1"/>
</dbReference>
<proteinExistence type="predicted"/>
<keyword evidence="2" id="KW-1185">Reference proteome</keyword>